<feature type="transmembrane region" description="Helical" evidence="6">
    <location>
        <begin position="106"/>
        <end position="126"/>
    </location>
</feature>
<feature type="domain" description="EamA" evidence="8">
    <location>
        <begin position="191"/>
        <end position="329"/>
    </location>
</feature>
<keyword evidence="5 6" id="KW-0472">Membrane</keyword>
<evidence type="ECO:0000313" key="9">
    <source>
        <dbReference type="EMBL" id="KAK4271093.1"/>
    </source>
</evidence>
<comment type="caution">
    <text evidence="9">The sequence shown here is derived from an EMBL/GenBank/DDBJ whole genome shotgun (WGS) entry which is preliminary data.</text>
</comment>
<dbReference type="GO" id="GO:0022857">
    <property type="term" value="F:transmembrane transporter activity"/>
    <property type="evidence" value="ECO:0007669"/>
    <property type="project" value="InterPro"/>
</dbReference>
<accession>A0AAE1JMR0</accession>
<dbReference type="InterPro" id="IPR037185">
    <property type="entry name" value="EmrE-like"/>
</dbReference>
<feature type="transmembrane region" description="Helical" evidence="6">
    <location>
        <begin position="75"/>
        <end position="94"/>
    </location>
</feature>
<organism evidence="9 10">
    <name type="scientific">Acacia crassicarpa</name>
    <name type="common">northern wattle</name>
    <dbReference type="NCBI Taxonomy" id="499986"/>
    <lineage>
        <taxon>Eukaryota</taxon>
        <taxon>Viridiplantae</taxon>
        <taxon>Streptophyta</taxon>
        <taxon>Embryophyta</taxon>
        <taxon>Tracheophyta</taxon>
        <taxon>Spermatophyta</taxon>
        <taxon>Magnoliopsida</taxon>
        <taxon>eudicotyledons</taxon>
        <taxon>Gunneridae</taxon>
        <taxon>Pentapetalae</taxon>
        <taxon>rosids</taxon>
        <taxon>fabids</taxon>
        <taxon>Fabales</taxon>
        <taxon>Fabaceae</taxon>
        <taxon>Caesalpinioideae</taxon>
        <taxon>mimosoid clade</taxon>
        <taxon>Acacieae</taxon>
        <taxon>Acacia</taxon>
    </lineage>
</organism>
<feature type="compositionally biased region" description="Polar residues" evidence="7">
    <location>
        <begin position="340"/>
        <end position="357"/>
    </location>
</feature>
<evidence type="ECO:0000256" key="7">
    <source>
        <dbReference type="SAM" id="MobiDB-lite"/>
    </source>
</evidence>
<feature type="region of interest" description="Disordered" evidence="7">
    <location>
        <begin position="340"/>
        <end position="367"/>
    </location>
</feature>
<dbReference type="GO" id="GO:0016020">
    <property type="term" value="C:membrane"/>
    <property type="evidence" value="ECO:0007669"/>
    <property type="project" value="UniProtKB-SubCell"/>
</dbReference>
<dbReference type="InterPro" id="IPR030184">
    <property type="entry name" value="WAT1-related"/>
</dbReference>
<feature type="transmembrane region" description="Helical" evidence="6">
    <location>
        <begin position="260"/>
        <end position="278"/>
    </location>
</feature>
<evidence type="ECO:0000256" key="3">
    <source>
        <dbReference type="ARBA" id="ARBA00022692"/>
    </source>
</evidence>
<reference evidence="9" key="1">
    <citation type="submission" date="2023-10" db="EMBL/GenBank/DDBJ databases">
        <title>Chromosome-level genome of the transformable northern wattle, Acacia crassicarpa.</title>
        <authorList>
            <person name="Massaro I."/>
            <person name="Sinha N.R."/>
            <person name="Poethig S."/>
            <person name="Leichty A.R."/>
        </authorList>
    </citation>
    <scope>NUCLEOTIDE SEQUENCE</scope>
    <source>
        <strain evidence="9">Acra3RX</strain>
        <tissue evidence="9">Leaf</tissue>
    </source>
</reference>
<dbReference type="InterPro" id="IPR000620">
    <property type="entry name" value="EamA_dom"/>
</dbReference>
<gene>
    <name evidence="9" type="ORF">QN277_019834</name>
</gene>
<evidence type="ECO:0000256" key="5">
    <source>
        <dbReference type="ARBA" id="ARBA00023136"/>
    </source>
</evidence>
<comment type="similarity">
    <text evidence="2 6">Belongs to the drug/metabolite transporter (DMT) superfamily. Plant drug/metabolite exporter (P-DME) (TC 2.A.7.4) family.</text>
</comment>
<feature type="transmembrane region" description="Helical" evidence="6">
    <location>
        <begin position="14"/>
        <end position="34"/>
    </location>
</feature>
<dbReference type="EMBL" id="JAWXYG010000005">
    <property type="protein sequence ID" value="KAK4271093.1"/>
    <property type="molecule type" value="Genomic_DNA"/>
</dbReference>
<feature type="transmembrane region" description="Helical" evidence="6">
    <location>
        <begin position="220"/>
        <end position="240"/>
    </location>
</feature>
<feature type="transmembrane region" description="Helical" evidence="6">
    <location>
        <begin position="187"/>
        <end position="208"/>
    </location>
</feature>
<evidence type="ECO:0000313" key="10">
    <source>
        <dbReference type="Proteomes" id="UP001293593"/>
    </source>
</evidence>
<evidence type="ECO:0000256" key="1">
    <source>
        <dbReference type="ARBA" id="ARBA00004141"/>
    </source>
</evidence>
<keyword evidence="10" id="KW-1185">Reference proteome</keyword>
<feature type="domain" description="EamA" evidence="8">
    <location>
        <begin position="13"/>
        <end position="145"/>
    </location>
</feature>
<feature type="transmembrane region" description="Helical" evidence="6">
    <location>
        <begin position="46"/>
        <end position="63"/>
    </location>
</feature>
<feature type="transmembrane region" description="Helical" evidence="6">
    <location>
        <begin position="138"/>
        <end position="156"/>
    </location>
</feature>
<protein>
    <recommendedName>
        <fullName evidence="6">WAT1-related protein</fullName>
    </recommendedName>
</protein>
<sequence>MADIRKVIEGLKPVILMVLLQLTYAGINVMYKIAVADGMNLRIVIAYRYIFATAFLAPLAFILERNKRPKMTWSILFQSFLCGVFGGVLSQNFFLESLALTSATFASAMANLTPSITFLMAASFGLERFNLRTVAGQVKIIGTVVALGGAMILIFFKGTKINTGSFHVTIFPHRNGHVSSVLAPSGIRVLLGALSSLGSSTTYALWLIIQAKMSKSYPCFYSSTALMSFMSAVFSSALAFCLERDLAQWRLGWNVRLLTVAYAGIVVSGIITVVMAWTVDKRGPLFVAAFNPLMLLFVAIAGPFMLDENLHLGSILGGLFIVCGLYMVIWGKAKEMKNTKQLIPSQSSPPEIIVTSTTDDKKSSPHNNNLEVEIVNHSIIDQKLQVK</sequence>
<dbReference type="Proteomes" id="UP001293593">
    <property type="component" value="Unassembled WGS sequence"/>
</dbReference>
<keyword evidence="4 6" id="KW-1133">Transmembrane helix</keyword>
<proteinExistence type="inferred from homology"/>
<name>A0AAE1JMR0_9FABA</name>
<dbReference type="Pfam" id="PF00892">
    <property type="entry name" value="EamA"/>
    <property type="match status" value="2"/>
</dbReference>
<feature type="transmembrane region" description="Helical" evidence="6">
    <location>
        <begin position="285"/>
        <end position="306"/>
    </location>
</feature>
<dbReference type="SUPFAM" id="SSF103481">
    <property type="entry name" value="Multidrug resistance efflux transporter EmrE"/>
    <property type="match status" value="2"/>
</dbReference>
<evidence type="ECO:0000256" key="2">
    <source>
        <dbReference type="ARBA" id="ARBA00007635"/>
    </source>
</evidence>
<feature type="transmembrane region" description="Helical" evidence="6">
    <location>
        <begin position="312"/>
        <end position="331"/>
    </location>
</feature>
<keyword evidence="3 6" id="KW-0812">Transmembrane</keyword>
<evidence type="ECO:0000259" key="8">
    <source>
        <dbReference type="Pfam" id="PF00892"/>
    </source>
</evidence>
<dbReference type="AlphaFoldDB" id="A0AAE1JMR0"/>
<dbReference type="PANTHER" id="PTHR31218">
    <property type="entry name" value="WAT1-RELATED PROTEIN"/>
    <property type="match status" value="1"/>
</dbReference>
<evidence type="ECO:0000256" key="6">
    <source>
        <dbReference type="RuleBase" id="RU363077"/>
    </source>
</evidence>
<evidence type="ECO:0000256" key="4">
    <source>
        <dbReference type="ARBA" id="ARBA00022989"/>
    </source>
</evidence>
<comment type="subcellular location">
    <subcellularLocation>
        <location evidence="1 6">Membrane</location>
        <topology evidence="1 6">Multi-pass membrane protein</topology>
    </subcellularLocation>
</comment>